<dbReference type="RefSeq" id="WP_222138958.1">
    <property type="nucleotide sequence ID" value="NZ_JAILYJ010000003.1"/>
</dbReference>
<protein>
    <submittedName>
        <fullName evidence="1">Uncharacterized protein</fullName>
    </submittedName>
</protein>
<proteinExistence type="predicted"/>
<comment type="caution">
    <text evidence="1">The sequence shown here is derived from an EMBL/GenBank/DDBJ whole genome shotgun (WGS) entry which is preliminary data.</text>
</comment>
<accession>A0ABS7LWD2</accession>
<reference evidence="1 2" key="1">
    <citation type="submission" date="2021-08" db="EMBL/GenBank/DDBJ databases">
        <title>Rhizobium croatiense sp. nov. and Rhizobium redzepovicii sp. nov., two new species isolated from nodules of Phaseolus vulgaris in Croatia.</title>
        <authorList>
            <person name="Rajnovic I."/>
            <person name="Ramirez-Bahena M.H."/>
            <person name="Kajic S."/>
            <person name="Igual M.J."/>
            <person name="Peix A."/>
            <person name="Velazquez E."/>
            <person name="Sikora S."/>
        </authorList>
    </citation>
    <scope>NUCLEOTIDE SEQUENCE [LARGE SCALE GENOMIC DNA]</scope>
    <source>
        <strain evidence="1 2">13T</strain>
    </source>
</reference>
<gene>
    <name evidence="1" type="ORF">K6M89_07445</name>
</gene>
<organism evidence="1 2">
    <name type="scientific">Rhizobium croatiense</name>
    <dbReference type="NCBI Taxonomy" id="2867516"/>
    <lineage>
        <taxon>Bacteria</taxon>
        <taxon>Pseudomonadati</taxon>
        <taxon>Pseudomonadota</taxon>
        <taxon>Alphaproteobacteria</taxon>
        <taxon>Hyphomicrobiales</taxon>
        <taxon>Rhizobiaceae</taxon>
        <taxon>Rhizobium/Agrobacterium group</taxon>
        <taxon>Rhizobium</taxon>
    </lineage>
</organism>
<evidence type="ECO:0000313" key="2">
    <source>
        <dbReference type="Proteomes" id="UP000733858"/>
    </source>
</evidence>
<evidence type="ECO:0000313" key="1">
    <source>
        <dbReference type="EMBL" id="MBY4629150.1"/>
    </source>
</evidence>
<sequence>MTGKAAGCKHFVPKRLLRAIPEIDNLNKFKSCPHSFVAIAAVRSNLSGAMKAQGVITPIMFPIEKSWRLRIGATCLSPRRLSSGEIHRCPLKTYP</sequence>
<keyword evidence="2" id="KW-1185">Reference proteome</keyword>
<dbReference type="Proteomes" id="UP000733858">
    <property type="component" value="Unassembled WGS sequence"/>
</dbReference>
<name>A0ABS7LWD2_9HYPH</name>
<dbReference type="EMBL" id="JAILYJ010000003">
    <property type="protein sequence ID" value="MBY4629150.1"/>
    <property type="molecule type" value="Genomic_DNA"/>
</dbReference>